<accession>A0A4P6ZKV5</accession>
<dbReference type="Proteomes" id="UP000294321">
    <property type="component" value="Chromosome"/>
</dbReference>
<evidence type="ECO:0000313" key="2">
    <source>
        <dbReference type="EMBL" id="QBP18062.1"/>
    </source>
</evidence>
<name>A0A4P6ZKV5_9LACO</name>
<dbReference type="OrthoDB" id="2300474at2"/>
<keyword evidence="3" id="KW-1185">Reference proteome</keyword>
<dbReference type="Gene3D" id="1.10.10.2910">
    <property type="match status" value="1"/>
</dbReference>
<protein>
    <submittedName>
        <fullName evidence="2">ImmA/IrrE family metallo-endopeptidase</fullName>
    </submittedName>
</protein>
<reference evidence="3" key="1">
    <citation type="submission" date="2018-12" db="EMBL/GenBank/DDBJ databases">
        <title>A new species of lactobacillus.</title>
        <authorList>
            <person name="Jian Y."/>
            <person name="Xin L."/>
            <person name="Hong Z.J."/>
            <person name="Ming L.Z."/>
            <person name="Hong X.Z."/>
        </authorList>
    </citation>
    <scope>NUCLEOTIDE SEQUENCE [LARGE SCALE GENOMIC DNA]</scope>
    <source>
        <strain evidence="3">HSLZ-75</strain>
    </source>
</reference>
<dbReference type="AlphaFoldDB" id="A0A4P6ZKV5"/>
<dbReference type="EMBL" id="CP034726">
    <property type="protein sequence ID" value="QBP18062.1"/>
    <property type="molecule type" value="Genomic_DNA"/>
</dbReference>
<dbReference type="InterPro" id="IPR010359">
    <property type="entry name" value="IrrE_HExxH"/>
</dbReference>
<dbReference type="KEGG" id="lji:ELX58_02630"/>
<organism evidence="2 3">
    <name type="scientific">Acetilactobacillus jinshanensis</name>
    <dbReference type="NCBI Taxonomy" id="1720083"/>
    <lineage>
        <taxon>Bacteria</taxon>
        <taxon>Bacillati</taxon>
        <taxon>Bacillota</taxon>
        <taxon>Bacilli</taxon>
        <taxon>Lactobacillales</taxon>
        <taxon>Lactobacillaceae</taxon>
        <taxon>Acetilactobacillus</taxon>
    </lineage>
</organism>
<evidence type="ECO:0000313" key="3">
    <source>
        <dbReference type="Proteomes" id="UP000294321"/>
    </source>
</evidence>
<evidence type="ECO:0000259" key="1">
    <source>
        <dbReference type="Pfam" id="PF06114"/>
    </source>
</evidence>
<proteinExistence type="predicted"/>
<feature type="domain" description="IrrE N-terminal-like" evidence="1">
    <location>
        <begin position="19"/>
        <end position="98"/>
    </location>
</feature>
<dbReference type="Pfam" id="PF06114">
    <property type="entry name" value="Peptidase_M78"/>
    <property type="match status" value="1"/>
</dbReference>
<sequence>MVATMIIDDVINDLVAFAKRHHIIIKFLKMPSGMRSLAFIKQKFIIINTNCPESQLPFKIAHELGHVLLESDDRIFHSKSMDNRFSSEGTANDVALHLLIKFYLDECEEYNLNSVQPIMEQLHIAPKFLAKVQRITKECLTH</sequence>
<gene>
    <name evidence="2" type="ORF">ELX58_02630</name>
</gene>